<dbReference type="EMBL" id="JAPFFF010000014">
    <property type="protein sequence ID" value="KAK8870934.1"/>
    <property type="molecule type" value="Genomic_DNA"/>
</dbReference>
<comment type="similarity">
    <text evidence="1">Belongs to the peptidase C13 family.</text>
</comment>
<organism evidence="2 3">
    <name type="scientific">Tritrichomonas musculus</name>
    <dbReference type="NCBI Taxonomy" id="1915356"/>
    <lineage>
        <taxon>Eukaryota</taxon>
        <taxon>Metamonada</taxon>
        <taxon>Parabasalia</taxon>
        <taxon>Tritrichomonadida</taxon>
        <taxon>Tritrichomonadidae</taxon>
        <taxon>Tritrichomonas</taxon>
    </lineage>
</organism>
<comment type="caution">
    <text evidence="2">The sequence shown here is derived from an EMBL/GenBank/DDBJ whole genome shotgun (WGS) entry which is preliminary data.</text>
</comment>
<keyword evidence="3" id="KW-1185">Reference proteome</keyword>
<name>A0ABR2IZ64_9EUKA</name>
<gene>
    <name evidence="2" type="ORF">M9Y10_008847</name>
</gene>
<proteinExistence type="inferred from homology"/>
<sequence length="384" mass="43718">MFINLLFIASYCKNKAVLISGSSGWINYRFESDIWTIYQKLIKRGFSEKDIIIACYDDVANNVNNSYKGKLFNDLDHKENVYGGKDKLNYKNKITLFDITTILSSLDTTEEDNLFIYYESHGILGFLLVPNQEEGLIDAKDLSLILISLSISKKFKNCLFCIEACYSGYIGSNYDQFSFLYGVDNIAIITSATEKQTSVSSKFDYWLGNYLSTQFTSNFLDKIQEDQDCTVNDLFEYLSSNAKGSNPTFHGSENIKKMKISDFIGKDTSSDDAKLAKKNSLSKNKKVMSSLNISPKEVMKEVKGIEKSRMDLVLDKMFNKVISLGLKQRKKCDSSANDYIEIAKHFCMKFGPISENDFSKFLKINEISKMAPKEKIIEIIDELL</sequence>
<evidence type="ECO:0000313" key="2">
    <source>
        <dbReference type="EMBL" id="KAK8870934.1"/>
    </source>
</evidence>
<dbReference type="InterPro" id="IPR001096">
    <property type="entry name" value="Peptidase_C13"/>
</dbReference>
<dbReference type="PANTHER" id="PTHR12000:SF42">
    <property type="entry name" value="LEGUMAIN"/>
    <property type="match status" value="1"/>
</dbReference>
<dbReference type="Proteomes" id="UP001470230">
    <property type="component" value="Unassembled WGS sequence"/>
</dbReference>
<evidence type="ECO:0000256" key="1">
    <source>
        <dbReference type="ARBA" id="ARBA00009941"/>
    </source>
</evidence>
<dbReference type="Gene3D" id="3.40.50.1460">
    <property type="match status" value="1"/>
</dbReference>
<accession>A0ABR2IZ64</accession>
<evidence type="ECO:0000313" key="3">
    <source>
        <dbReference type="Proteomes" id="UP001470230"/>
    </source>
</evidence>
<dbReference type="Pfam" id="PF01650">
    <property type="entry name" value="Peptidase_C13"/>
    <property type="match status" value="1"/>
</dbReference>
<dbReference type="PIRSF" id="PIRSF019663">
    <property type="entry name" value="Legumain"/>
    <property type="match status" value="1"/>
</dbReference>
<dbReference type="PRINTS" id="PR00776">
    <property type="entry name" value="HEMOGLOBNASE"/>
</dbReference>
<dbReference type="PANTHER" id="PTHR12000">
    <property type="entry name" value="HEMOGLOBINASE FAMILY MEMBER"/>
    <property type="match status" value="1"/>
</dbReference>
<evidence type="ECO:0008006" key="4">
    <source>
        <dbReference type="Google" id="ProtNLM"/>
    </source>
</evidence>
<protein>
    <recommendedName>
        <fullName evidence="4">Clan CD, family C13, asparaginyl endopeptidase-like cysteine peptidase</fullName>
    </recommendedName>
</protein>
<reference evidence="2 3" key="1">
    <citation type="submission" date="2024-04" db="EMBL/GenBank/DDBJ databases">
        <title>Tritrichomonas musculus Genome.</title>
        <authorList>
            <person name="Alves-Ferreira E."/>
            <person name="Grigg M."/>
            <person name="Lorenzi H."/>
            <person name="Galac M."/>
        </authorList>
    </citation>
    <scope>NUCLEOTIDE SEQUENCE [LARGE SCALE GENOMIC DNA]</scope>
    <source>
        <strain evidence="2 3">EAF2021</strain>
    </source>
</reference>